<protein>
    <recommendedName>
        <fullName evidence="4">Peptidyl-prolyl cis-trans isomerase</fullName>
        <ecNumber evidence="4">5.2.1.8</ecNumber>
    </recommendedName>
</protein>
<dbReference type="Pfam" id="PF00254">
    <property type="entry name" value="FKBP_C"/>
    <property type="match status" value="1"/>
</dbReference>
<dbReference type="EC" id="5.2.1.8" evidence="4"/>
<dbReference type="GO" id="GO:0003755">
    <property type="term" value="F:peptidyl-prolyl cis-trans isomerase activity"/>
    <property type="evidence" value="ECO:0007669"/>
    <property type="project" value="UniProtKB-UniRule"/>
</dbReference>
<evidence type="ECO:0000256" key="6">
    <source>
        <dbReference type="SAM" id="SignalP"/>
    </source>
</evidence>
<dbReference type="InterPro" id="IPR001179">
    <property type="entry name" value="PPIase_FKBP_dom"/>
</dbReference>
<accession>A0A1I0V9V4</accession>
<evidence type="ECO:0000256" key="1">
    <source>
        <dbReference type="ARBA" id="ARBA00000971"/>
    </source>
</evidence>
<evidence type="ECO:0000256" key="2">
    <source>
        <dbReference type="ARBA" id="ARBA00023110"/>
    </source>
</evidence>
<comment type="catalytic activity">
    <reaction evidence="1 3 4">
        <text>[protein]-peptidylproline (omega=180) = [protein]-peptidylproline (omega=0)</text>
        <dbReference type="Rhea" id="RHEA:16237"/>
        <dbReference type="Rhea" id="RHEA-COMP:10747"/>
        <dbReference type="Rhea" id="RHEA-COMP:10748"/>
        <dbReference type="ChEBI" id="CHEBI:83833"/>
        <dbReference type="ChEBI" id="CHEBI:83834"/>
        <dbReference type="EC" id="5.2.1.8"/>
    </reaction>
</comment>
<evidence type="ECO:0000256" key="5">
    <source>
        <dbReference type="SAM" id="MobiDB-lite"/>
    </source>
</evidence>
<gene>
    <name evidence="8" type="ORF">SAMN05660845_0274</name>
</gene>
<evidence type="ECO:0000256" key="4">
    <source>
        <dbReference type="RuleBase" id="RU003915"/>
    </source>
</evidence>
<evidence type="ECO:0000256" key="3">
    <source>
        <dbReference type="PROSITE-ProRule" id="PRU00277"/>
    </source>
</evidence>
<dbReference type="InterPro" id="IPR018247">
    <property type="entry name" value="EF_Hand_1_Ca_BS"/>
</dbReference>
<evidence type="ECO:0000313" key="9">
    <source>
        <dbReference type="Proteomes" id="UP000199604"/>
    </source>
</evidence>
<feature type="signal peptide" evidence="6">
    <location>
        <begin position="1"/>
        <end position="23"/>
    </location>
</feature>
<feature type="domain" description="PPIase FKBP-type" evidence="7">
    <location>
        <begin position="123"/>
        <end position="227"/>
    </location>
</feature>
<reference evidence="9" key="1">
    <citation type="submission" date="2016-10" db="EMBL/GenBank/DDBJ databases">
        <authorList>
            <person name="Varghese N."/>
            <person name="Submissions S."/>
        </authorList>
    </citation>
    <scope>NUCLEOTIDE SEQUENCE [LARGE SCALE GENOMIC DNA]</scope>
    <source>
        <strain evidence="9">DSM 21789</strain>
    </source>
</reference>
<dbReference type="SUPFAM" id="SSF54534">
    <property type="entry name" value="FKBP-like"/>
    <property type="match status" value="1"/>
</dbReference>
<evidence type="ECO:0000313" key="8">
    <source>
        <dbReference type="EMBL" id="SFA73169.1"/>
    </source>
</evidence>
<dbReference type="EMBL" id="FOJT01000001">
    <property type="protein sequence ID" value="SFA73169.1"/>
    <property type="molecule type" value="Genomic_DNA"/>
</dbReference>
<keyword evidence="3 4" id="KW-0413">Isomerase</keyword>
<dbReference type="PROSITE" id="PS51257">
    <property type="entry name" value="PROKAR_LIPOPROTEIN"/>
    <property type="match status" value="1"/>
</dbReference>
<dbReference type="PROSITE" id="PS50059">
    <property type="entry name" value="FKBP_PPIASE"/>
    <property type="match status" value="1"/>
</dbReference>
<dbReference type="RefSeq" id="WP_167357263.1">
    <property type="nucleotide sequence ID" value="NZ_FOJT01000001.1"/>
</dbReference>
<dbReference type="Gene3D" id="3.10.50.40">
    <property type="match status" value="1"/>
</dbReference>
<dbReference type="InterPro" id="IPR046357">
    <property type="entry name" value="PPIase_dom_sf"/>
</dbReference>
<evidence type="ECO:0000259" key="7">
    <source>
        <dbReference type="PROSITE" id="PS50059"/>
    </source>
</evidence>
<feature type="compositionally biased region" description="Acidic residues" evidence="5">
    <location>
        <begin position="243"/>
        <end position="255"/>
    </location>
</feature>
<name>A0A1I0V9V4_9FLAO</name>
<keyword evidence="9" id="KW-1185">Reference proteome</keyword>
<keyword evidence="6" id="KW-0732">Signal</keyword>
<comment type="similarity">
    <text evidence="4">Belongs to the FKBP-type PPIase family.</text>
</comment>
<organism evidence="8 9">
    <name type="scientific">Flavobacterium swingsii</name>
    <dbReference type="NCBI Taxonomy" id="498292"/>
    <lineage>
        <taxon>Bacteria</taxon>
        <taxon>Pseudomonadati</taxon>
        <taxon>Bacteroidota</taxon>
        <taxon>Flavobacteriia</taxon>
        <taxon>Flavobacteriales</taxon>
        <taxon>Flavobacteriaceae</taxon>
        <taxon>Flavobacterium</taxon>
    </lineage>
</organism>
<proteinExistence type="inferred from homology"/>
<dbReference type="STRING" id="498292.SAMN05660845_0274"/>
<dbReference type="Proteomes" id="UP000199604">
    <property type="component" value="Unassembled WGS sequence"/>
</dbReference>
<dbReference type="AlphaFoldDB" id="A0A1I0V9V4"/>
<dbReference type="PROSITE" id="PS00018">
    <property type="entry name" value="EF_HAND_1"/>
    <property type="match status" value="1"/>
</dbReference>
<sequence length="307" mass="34045">MIRFFKVAFVFIMSLTIFSCSKADDPVVTYVVPFAEQYPRDLAAIDKYLDEYHMDVNSDKDVTFTKIPTPNTANLQTIRAQYASNLHTKTVNSNGVDYKVYYINTTDLSDPANYGAGEKPTVIDSAFVSYKGSLLDETVFDQAQNPVWFRLYQYGDLDIIRGWKEIFPLFKAGDKDVTDINNPIYTNFGAGVMFLPSGLAYYSGSGPTGSLPSYSPLIFSFKLKDVNYVDHDADRIDSRYEDANGDGDPTNDDSDGDGHIDALDIDDDADGIPTKTEIKNPSGGYYSFASIPLCTDGKKKHLSAACH</sequence>
<feature type="chain" id="PRO_5011606115" description="Peptidyl-prolyl cis-trans isomerase" evidence="6">
    <location>
        <begin position="24"/>
        <end position="307"/>
    </location>
</feature>
<keyword evidence="2 3" id="KW-0697">Rotamase</keyword>
<feature type="region of interest" description="Disordered" evidence="5">
    <location>
        <begin position="238"/>
        <end position="259"/>
    </location>
</feature>